<name>A0A2U8I763_9GAMM</name>
<evidence type="ECO:0000313" key="1">
    <source>
        <dbReference type="EMBL" id="AWK13754.1"/>
    </source>
</evidence>
<dbReference type="GO" id="GO:0008237">
    <property type="term" value="F:metallopeptidase activity"/>
    <property type="evidence" value="ECO:0007669"/>
    <property type="project" value="InterPro"/>
</dbReference>
<dbReference type="KEGG" id="fsm:CCS41_03505"/>
<dbReference type="Gene3D" id="3.40.390.10">
    <property type="entry name" value="Collagenase (Catalytic Domain)"/>
    <property type="match status" value="1"/>
</dbReference>
<dbReference type="Proteomes" id="UP000261875">
    <property type="component" value="Chromosome"/>
</dbReference>
<keyword evidence="2" id="KW-1185">Reference proteome</keyword>
<gene>
    <name evidence="1" type="ORF">CCS41_03505</name>
</gene>
<dbReference type="AlphaFoldDB" id="A0A2U8I763"/>
<evidence type="ECO:0000313" key="2">
    <source>
        <dbReference type="Proteomes" id="UP000261875"/>
    </source>
</evidence>
<accession>A0A2U8I763</accession>
<dbReference type="OrthoDB" id="9981952at2"/>
<reference evidence="1 2" key="1">
    <citation type="submission" date="2017-05" db="EMBL/GenBank/DDBJ databases">
        <title>Genome sequence of Candidatus Fukatsuia symbiotica and Candidatus Hamiltonella defensa from Acyrthosiphon pisum strain 5D.</title>
        <authorList>
            <person name="Patel V.A."/>
            <person name="Chevignon G."/>
            <person name="Russell J.A."/>
            <person name="Oliver K.M."/>
        </authorList>
    </citation>
    <scope>NUCLEOTIDE SEQUENCE [LARGE SCALE GENOMIC DNA]</scope>
    <source>
        <strain evidence="1 2">5D</strain>
    </source>
</reference>
<evidence type="ECO:0008006" key="3">
    <source>
        <dbReference type="Google" id="ProtNLM"/>
    </source>
</evidence>
<organism evidence="1 2">
    <name type="scientific">Candidatus Fukatsuia symbiotica</name>
    <dbReference type="NCBI Taxonomy" id="1878942"/>
    <lineage>
        <taxon>Bacteria</taxon>
        <taxon>Pseudomonadati</taxon>
        <taxon>Pseudomonadota</taxon>
        <taxon>Gammaproteobacteria</taxon>
        <taxon>Enterobacterales</taxon>
        <taxon>Yersiniaceae</taxon>
        <taxon>Candidatus Fukatsuia</taxon>
    </lineage>
</organism>
<dbReference type="EMBL" id="CP021659">
    <property type="protein sequence ID" value="AWK13754.1"/>
    <property type="molecule type" value="Genomic_DNA"/>
</dbReference>
<protein>
    <recommendedName>
        <fullName evidence="3">Lysine-specific metallo-endopeptidase domain-containing protein</fullName>
    </recommendedName>
</protein>
<sequence>MLSRTVVHERGLKAIWQNDVVNGRAIHDTVDDMVETLRKARTALDTEKGRKIAAAYLGYDTPGELTDIDIKNIKKNIESLEETGKWLQSNEKSVRRVSIHDQKRGNVVAYYSPKKNKIAFNDAFFTKDRTERLQILLHESVHASIKVDGAPVPDYYYLRGTGRPEAEGILPHPTTSRRNEQLGISRGSLRLNYFMGRDGHLLYSNFIKGMEAENITHAAIIFMENPEVRRG</sequence>
<dbReference type="InterPro" id="IPR024079">
    <property type="entry name" value="MetalloPept_cat_dom_sf"/>
</dbReference>
<proteinExistence type="predicted"/>